<dbReference type="PANTHER" id="PTHR21666">
    <property type="entry name" value="PEPTIDASE-RELATED"/>
    <property type="match status" value="1"/>
</dbReference>
<dbReference type="Gene3D" id="2.70.70.10">
    <property type="entry name" value="Glucose Permease (Domain IIA)"/>
    <property type="match status" value="1"/>
</dbReference>
<dbReference type="Gene3D" id="1.10.530.10">
    <property type="match status" value="1"/>
</dbReference>
<feature type="compositionally biased region" description="Low complexity" evidence="1">
    <location>
        <begin position="315"/>
        <end position="326"/>
    </location>
</feature>
<dbReference type="PANTHER" id="PTHR21666:SF270">
    <property type="entry name" value="MUREIN HYDROLASE ACTIVATOR ENVC"/>
    <property type="match status" value="1"/>
</dbReference>
<organism evidence="2 3">
    <name type="scientific">Chryseobacterium pennipullorum</name>
    <dbReference type="NCBI Taxonomy" id="2258963"/>
    <lineage>
        <taxon>Bacteria</taxon>
        <taxon>Pseudomonadati</taxon>
        <taxon>Bacteroidota</taxon>
        <taxon>Flavobacteriia</taxon>
        <taxon>Flavobacteriales</taxon>
        <taxon>Weeksellaceae</taxon>
        <taxon>Chryseobacterium group</taxon>
        <taxon>Chryseobacterium</taxon>
    </lineage>
</organism>
<sequence>MSKQGIYKISGNTKPKVGELVTYRIDEWYPSTPLEKRNPALVTWHLFKKINGKFVPTNIKKLGVSSFTFNTNAYKDAFRIEAYLHNPEGKAPMALEIQPQPSDIPRINKVELKYIDDTPGTVFSFMEKLVAEAKCTNLEAQYLQFSLWEDDASNSGHSNNNLLIESKKEKVKNGIARAEFMLTKALMRKAMQGETNPQQLEFYVTVEYYSHKKHATNNINVNTPDELRTPSGQPQPQQPTPQQPQPALPPAQPEPDPQSAHGSAHNTQPPTPAAPGGASPTTVNPTNIEDLLDAYFAKKEYTKQTGEEDGTHTYTFGGTKNGNKTGTAEEKNKVAQTILGKIKDSLKSQKKYTTLEVIAASLTAQAYGKDTTNEKTVTFKTFKLGADFKKIDSAPLDDKLYLVARTMLLDGKQVTISIKEKDGLIKGSADALLSVLEITEEQMEQKPPTEGEVPGTEKTVFTGTVKDNIVKIPIHLRPKSEEDLKQWKDKISKGKEDGTYTYKFGGPTSIKNDADKKSIAGTILKNAREGKRGNLKIEDGKTTSVEEIEKVLEIKDYSEGNTITFKLLKKVPEFLYLHAKAQGEKQHDKEFLKKEGAYFQIGNKCPRCSVLTREEIKGVFPSLSDDNIIEEMINSFNKYCEAFKVNTCTLKAHFFAQAKQESGDNLTPAFRGETMNYTVAGLKNTGFMNVSSRHLFGRKTGVQMAEELGRPTSNSPALTLEQQIKVANFVYGLDPKAATLGNKAPANNQSLSENDNEGWRYRGRGMLQITGKDNYTKIEKHVNEVLKSNVLNIKDGRRGSEVFTLTEALLTGLGDWHMHKMYVPAEAGATKEACLGVIKIINSATKSKTKRIAHLIGGTWYENDDETKRSYNIDFKDSMASIFRVSECELHNKTSQENTSQWHDPVDNPRRTKYNSAGNIKPVNGAYGDVRDSYTKYHSGLDLFALPYIKDEFEGTPVYACLDGEVVESTPGNNAGQTIRIKIDNVKDLLEQEKIVNYKLEFSRGEEMGINIKETDEVYFIYMHLSKRLVHSGKVTAGTLIGYSGVSGSIASNIPSPHLHLEIATVMNAYGTGKTKRTNPARFIKLNSYDTSDQDDAANYKYKQDGTKTRWNPPKQDQRNL</sequence>
<dbReference type="SUPFAM" id="SSF53955">
    <property type="entry name" value="Lysozyme-like"/>
    <property type="match status" value="1"/>
</dbReference>
<evidence type="ECO:0000313" key="3">
    <source>
        <dbReference type="Proteomes" id="UP000256257"/>
    </source>
</evidence>
<dbReference type="Proteomes" id="UP000256257">
    <property type="component" value="Unassembled WGS sequence"/>
</dbReference>
<dbReference type="InterPro" id="IPR023346">
    <property type="entry name" value="Lysozyme-like_dom_sf"/>
</dbReference>
<dbReference type="EMBL" id="QNVV01000004">
    <property type="protein sequence ID" value="REC48584.1"/>
    <property type="molecule type" value="Genomic_DNA"/>
</dbReference>
<reference evidence="2 3" key="1">
    <citation type="submission" date="2018-06" db="EMBL/GenBank/DDBJ databases">
        <title>Novel Chryseobacterium species.</title>
        <authorList>
            <person name="Newman J."/>
            <person name="Hugo C."/>
            <person name="Oosthuizen L."/>
            <person name="Charimba G."/>
        </authorList>
    </citation>
    <scope>NUCLEOTIDE SEQUENCE [LARGE SCALE GENOMIC DNA]</scope>
    <source>
        <strain evidence="2 3">7_F195</strain>
    </source>
</reference>
<dbReference type="OrthoDB" id="961266at2"/>
<feature type="compositionally biased region" description="Pro residues" evidence="1">
    <location>
        <begin position="236"/>
        <end position="256"/>
    </location>
</feature>
<evidence type="ECO:0000313" key="2">
    <source>
        <dbReference type="EMBL" id="REC48584.1"/>
    </source>
</evidence>
<evidence type="ECO:0000256" key="1">
    <source>
        <dbReference type="SAM" id="MobiDB-lite"/>
    </source>
</evidence>
<dbReference type="AlphaFoldDB" id="A0A3D9B4K8"/>
<dbReference type="InterPro" id="IPR050570">
    <property type="entry name" value="Cell_wall_metabolism_enzyme"/>
</dbReference>
<gene>
    <name evidence="2" type="ORF">DRF67_07125</name>
</gene>
<accession>A0A3D9B4K8</accession>
<dbReference type="RefSeq" id="WP_115927605.1">
    <property type="nucleotide sequence ID" value="NZ_QNVV01000004.1"/>
</dbReference>
<proteinExistence type="predicted"/>
<feature type="region of interest" description="Disordered" evidence="1">
    <location>
        <begin position="303"/>
        <end position="328"/>
    </location>
</feature>
<feature type="region of interest" description="Disordered" evidence="1">
    <location>
        <begin position="215"/>
        <end position="286"/>
    </location>
</feature>
<evidence type="ECO:0008006" key="4">
    <source>
        <dbReference type="Google" id="ProtNLM"/>
    </source>
</evidence>
<dbReference type="SUPFAM" id="SSF51261">
    <property type="entry name" value="Duplicated hybrid motif"/>
    <property type="match status" value="2"/>
</dbReference>
<keyword evidence="3" id="KW-1185">Reference proteome</keyword>
<protein>
    <recommendedName>
        <fullName evidence="4">Peptidase M23 domain-containing protein</fullName>
    </recommendedName>
</protein>
<dbReference type="InterPro" id="IPR011055">
    <property type="entry name" value="Dup_hybrid_motif"/>
</dbReference>
<comment type="caution">
    <text evidence="2">The sequence shown here is derived from an EMBL/GenBank/DDBJ whole genome shotgun (WGS) entry which is preliminary data.</text>
</comment>
<dbReference type="GO" id="GO:0004222">
    <property type="term" value="F:metalloendopeptidase activity"/>
    <property type="evidence" value="ECO:0007669"/>
    <property type="project" value="TreeGrafter"/>
</dbReference>
<dbReference type="CDD" id="cd12797">
    <property type="entry name" value="M23_peptidase"/>
    <property type="match status" value="1"/>
</dbReference>
<name>A0A3D9B4K8_9FLAO</name>